<proteinExistence type="predicted"/>
<keyword evidence="1" id="KW-0540">Nuclease</keyword>
<dbReference type="InterPro" id="IPR029024">
    <property type="entry name" value="TerB-like"/>
</dbReference>
<dbReference type="Pfam" id="PF00929">
    <property type="entry name" value="RNase_T"/>
    <property type="match status" value="1"/>
</dbReference>
<evidence type="ECO:0000256" key="2">
    <source>
        <dbReference type="ARBA" id="ARBA00022801"/>
    </source>
</evidence>
<dbReference type="PANTHER" id="PTHR30231">
    <property type="entry name" value="DNA POLYMERASE III SUBUNIT EPSILON"/>
    <property type="match status" value="1"/>
</dbReference>
<accession>A0ABT9IFQ4</accession>
<dbReference type="Gene3D" id="3.40.50.10190">
    <property type="entry name" value="BRCT domain"/>
    <property type="match status" value="1"/>
</dbReference>
<dbReference type="InterPro" id="IPR012337">
    <property type="entry name" value="RNaseH-like_sf"/>
</dbReference>
<dbReference type="GO" id="GO:0004527">
    <property type="term" value="F:exonuclease activity"/>
    <property type="evidence" value="ECO:0007669"/>
    <property type="project" value="UniProtKB-KW"/>
</dbReference>
<dbReference type="EMBL" id="JASNFN010000024">
    <property type="protein sequence ID" value="MDP5184396.1"/>
    <property type="molecule type" value="Genomic_DNA"/>
</dbReference>
<keyword evidence="6" id="KW-1185">Reference proteome</keyword>
<evidence type="ECO:0000256" key="3">
    <source>
        <dbReference type="ARBA" id="ARBA00022839"/>
    </source>
</evidence>
<dbReference type="InterPro" id="IPR036420">
    <property type="entry name" value="BRCT_dom_sf"/>
</dbReference>
<name>A0ABT9IFQ4_9ACTN</name>
<dbReference type="SUPFAM" id="SSF53098">
    <property type="entry name" value="Ribonuclease H-like"/>
    <property type="match status" value="1"/>
</dbReference>
<comment type="caution">
    <text evidence="5">The sequence shown here is derived from an EMBL/GenBank/DDBJ whole genome shotgun (WGS) entry which is preliminary data.</text>
</comment>
<dbReference type="RefSeq" id="WP_306000962.1">
    <property type="nucleotide sequence ID" value="NZ_JASNFN010000024.1"/>
</dbReference>
<dbReference type="SMART" id="SM00479">
    <property type="entry name" value="EXOIII"/>
    <property type="match status" value="1"/>
</dbReference>
<dbReference type="Proteomes" id="UP001233673">
    <property type="component" value="Unassembled WGS sequence"/>
</dbReference>
<dbReference type="CDD" id="cd17748">
    <property type="entry name" value="BRCT_DNA_ligase_like"/>
    <property type="match status" value="1"/>
</dbReference>
<dbReference type="Gene3D" id="1.10.3680.10">
    <property type="entry name" value="TerB-like"/>
    <property type="match status" value="1"/>
</dbReference>
<evidence type="ECO:0000313" key="5">
    <source>
        <dbReference type="EMBL" id="MDP5184396.1"/>
    </source>
</evidence>
<evidence type="ECO:0000256" key="1">
    <source>
        <dbReference type="ARBA" id="ARBA00022722"/>
    </source>
</evidence>
<dbReference type="Gene3D" id="3.30.420.10">
    <property type="entry name" value="Ribonuclease H-like superfamily/Ribonuclease H"/>
    <property type="match status" value="1"/>
</dbReference>
<reference evidence="6" key="1">
    <citation type="submission" date="2023-05" db="EMBL/GenBank/DDBJ databases">
        <title>Draft genome of Pseudofrankia sp. BMG5.37.</title>
        <authorList>
            <person name="Gtari M."/>
            <person name="Ghodhbane F."/>
            <person name="Sbissi I."/>
        </authorList>
    </citation>
    <scope>NUCLEOTIDE SEQUENCE [LARGE SCALE GENOMIC DNA]</scope>
    <source>
        <strain evidence="6">BMG 814</strain>
    </source>
</reference>
<protein>
    <submittedName>
        <fullName evidence="5">Exonuclease domain-containing protein</fullName>
    </submittedName>
</protein>
<dbReference type="CDD" id="cd06127">
    <property type="entry name" value="DEDDh"/>
    <property type="match status" value="1"/>
</dbReference>
<dbReference type="PANTHER" id="PTHR30231:SF4">
    <property type="entry name" value="PROTEIN NEN2"/>
    <property type="match status" value="1"/>
</dbReference>
<dbReference type="InterPro" id="IPR036397">
    <property type="entry name" value="RNaseH_sf"/>
</dbReference>
<dbReference type="SUPFAM" id="SSF158682">
    <property type="entry name" value="TerB-like"/>
    <property type="match status" value="1"/>
</dbReference>
<keyword evidence="2" id="KW-0378">Hydrolase</keyword>
<evidence type="ECO:0000259" key="4">
    <source>
        <dbReference type="SMART" id="SM00479"/>
    </source>
</evidence>
<evidence type="ECO:0000313" key="6">
    <source>
        <dbReference type="Proteomes" id="UP001233673"/>
    </source>
</evidence>
<dbReference type="SUPFAM" id="SSF52113">
    <property type="entry name" value="BRCT domain"/>
    <property type="match status" value="1"/>
</dbReference>
<keyword evidence="3 5" id="KW-0269">Exonuclease</keyword>
<dbReference type="InterPro" id="IPR013520">
    <property type="entry name" value="Ribonucl_H"/>
</dbReference>
<gene>
    <name evidence="5" type="ORF">QOZ88_17310</name>
</gene>
<sequence length="430" mass="45155">MSVAVVDLETTGVYPSVDRVVEIGVVLLDDAGTVEDEFCTLVDPGRDVGATSIHGIRASDVRGAPTFVDVAPYLAALLSGRVVVAHNALFDLRFLGREFGRAGLPTGLSPALCTMRLAGFLDRSMRSLASICEALSIAHDSAHAALEDARATATALCRLRELLGDDALIDAALAVDFDVDGGYLGTGGVRTGRWADLVAEVGRDRRPFAEPCRAVTRSGAAAARRKRDGYLATLVSALPDLDQAPPTMAPYLAVLDQVLEDRLVSVSEADRLIALAAELGCRPAHVQAAHRLYLDALATVALADGVVTGAEQEDLDRVAVLLGLGPDDVDTALTMVRSGARVSLPRHPMALSAGDRIVFTGEMSYPRSALEGAAHTAGLQPMSAVSGKTDVLVCADPDSQSGKARKARALGVRVISESVFWESLALVRPT</sequence>
<feature type="domain" description="Exonuclease" evidence="4">
    <location>
        <begin position="2"/>
        <end position="165"/>
    </location>
</feature>
<organism evidence="5 6">
    <name type="scientific">Blastococcus carthaginiensis</name>
    <dbReference type="NCBI Taxonomy" id="3050034"/>
    <lineage>
        <taxon>Bacteria</taxon>
        <taxon>Bacillati</taxon>
        <taxon>Actinomycetota</taxon>
        <taxon>Actinomycetes</taxon>
        <taxon>Geodermatophilales</taxon>
        <taxon>Geodermatophilaceae</taxon>
        <taxon>Blastococcus</taxon>
    </lineage>
</organism>